<evidence type="ECO:0000313" key="2">
    <source>
        <dbReference type="Proteomes" id="UP000054047"/>
    </source>
</evidence>
<dbReference type="OrthoDB" id="5851231at2759"/>
<evidence type="ECO:0000313" key="1">
    <source>
        <dbReference type="EMBL" id="KIH52076.1"/>
    </source>
</evidence>
<dbReference type="AlphaFoldDB" id="A0A0C2G4U6"/>
<dbReference type="Proteomes" id="UP000054047">
    <property type="component" value="Unassembled WGS sequence"/>
</dbReference>
<proteinExistence type="predicted"/>
<accession>A0A0C2G4U6</accession>
<dbReference type="InterPro" id="IPR015422">
    <property type="entry name" value="PyrdxlP-dep_Trfase_small"/>
</dbReference>
<dbReference type="InterPro" id="IPR015424">
    <property type="entry name" value="PyrdxlP-dep_Trfase"/>
</dbReference>
<sequence>MDLLYELVFFSDFSRRTLKYDIGLVAVGFPATPLTKARVRFCLSADHTKEQLDYFRAYSRAQALISLVNCIGTDMANMESIVAMVFSSTPCTLFES</sequence>
<name>A0A0C2G4U6_9BILA</name>
<keyword evidence="2" id="KW-1185">Reference proteome</keyword>
<dbReference type="SUPFAM" id="SSF53383">
    <property type="entry name" value="PLP-dependent transferases"/>
    <property type="match status" value="1"/>
</dbReference>
<protein>
    <submittedName>
        <fullName evidence="1">Uncharacterized protein</fullName>
    </submittedName>
</protein>
<dbReference type="Gene3D" id="3.90.1150.10">
    <property type="entry name" value="Aspartate Aminotransferase, domain 1"/>
    <property type="match status" value="1"/>
</dbReference>
<organism evidence="1 2">
    <name type="scientific">Ancylostoma duodenale</name>
    <dbReference type="NCBI Taxonomy" id="51022"/>
    <lineage>
        <taxon>Eukaryota</taxon>
        <taxon>Metazoa</taxon>
        <taxon>Ecdysozoa</taxon>
        <taxon>Nematoda</taxon>
        <taxon>Chromadorea</taxon>
        <taxon>Rhabditida</taxon>
        <taxon>Rhabditina</taxon>
        <taxon>Rhabditomorpha</taxon>
        <taxon>Strongyloidea</taxon>
        <taxon>Ancylostomatidae</taxon>
        <taxon>Ancylostomatinae</taxon>
        <taxon>Ancylostoma</taxon>
    </lineage>
</organism>
<gene>
    <name evidence="1" type="ORF">ANCDUO_17826</name>
</gene>
<reference evidence="1 2" key="1">
    <citation type="submission" date="2013-12" db="EMBL/GenBank/DDBJ databases">
        <title>Draft genome of the parsitic nematode Ancylostoma duodenale.</title>
        <authorList>
            <person name="Mitreva M."/>
        </authorList>
    </citation>
    <scope>NUCLEOTIDE SEQUENCE [LARGE SCALE GENOMIC DNA]</scope>
    <source>
        <strain evidence="1 2">Zhejiang</strain>
    </source>
</reference>
<dbReference type="EMBL" id="KN744636">
    <property type="protein sequence ID" value="KIH52076.1"/>
    <property type="molecule type" value="Genomic_DNA"/>
</dbReference>